<protein>
    <recommendedName>
        <fullName evidence="4">Vesicle-fusing ATPase</fullName>
        <ecNumber evidence="4">3.6.4.6</ecNumber>
    </recommendedName>
</protein>
<dbReference type="GO" id="GO:0043001">
    <property type="term" value="P:Golgi to plasma membrane protein transport"/>
    <property type="evidence" value="ECO:0007669"/>
    <property type="project" value="TreeGrafter"/>
</dbReference>
<dbReference type="GO" id="GO:0006891">
    <property type="term" value="P:intra-Golgi vesicle-mediated transport"/>
    <property type="evidence" value="ECO:0007669"/>
    <property type="project" value="TreeGrafter"/>
</dbReference>
<dbReference type="Proteomes" id="UP000288716">
    <property type="component" value="Unassembled WGS sequence"/>
</dbReference>
<keyword evidence="4" id="KW-0653">Protein transport</keyword>
<comment type="subcellular location">
    <subcellularLocation>
        <location evidence="4">Cytoplasm</location>
    </subcellularLocation>
</comment>
<keyword evidence="4" id="KW-0378">Hydrolase</keyword>
<keyword evidence="3 4" id="KW-0067">ATP-binding</keyword>
<keyword evidence="4" id="KW-0931">ER-Golgi transport</keyword>
<keyword evidence="4" id="KW-0460">Magnesium</keyword>
<dbReference type="Gene3D" id="2.40.40.20">
    <property type="match status" value="1"/>
</dbReference>
<dbReference type="Gene3D" id="3.10.330.10">
    <property type="match status" value="1"/>
</dbReference>
<dbReference type="EC" id="3.6.4.6" evidence="4"/>
<comment type="catalytic activity">
    <reaction evidence="4">
        <text>ATP + H2O = ADP + phosphate + H(+)</text>
        <dbReference type="Rhea" id="RHEA:13065"/>
        <dbReference type="ChEBI" id="CHEBI:15377"/>
        <dbReference type="ChEBI" id="CHEBI:15378"/>
        <dbReference type="ChEBI" id="CHEBI:30616"/>
        <dbReference type="ChEBI" id="CHEBI:43474"/>
        <dbReference type="ChEBI" id="CHEBI:456216"/>
        <dbReference type="EC" id="3.6.4.6"/>
    </reaction>
</comment>
<dbReference type="GO" id="GO:0005524">
    <property type="term" value="F:ATP binding"/>
    <property type="evidence" value="ECO:0007669"/>
    <property type="project" value="UniProtKB-UniRule"/>
</dbReference>
<evidence type="ECO:0000256" key="3">
    <source>
        <dbReference type="ARBA" id="ARBA00022840"/>
    </source>
</evidence>
<dbReference type="GO" id="GO:0046872">
    <property type="term" value="F:metal ion binding"/>
    <property type="evidence" value="ECO:0007669"/>
    <property type="project" value="UniProtKB-UniRule"/>
</dbReference>
<reference evidence="5 6" key="1">
    <citation type="journal article" date="2018" name="Gigascience">
        <title>Genomes of trombidid mites reveal novel predicted allergens and laterally-transferred genes associated with secondary metabolism.</title>
        <authorList>
            <person name="Dong X."/>
            <person name="Chaisiri K."/>
            <person name="Xia D."/>
            <person name="Armstrong S.D."/>
            <person name="Fang Y."/>
            <person name="Donnelly M.J."/>
            <person name="Kadowaki T."/>
            <person name="McGarry J.W."/>
            <person name="Darby A.C."/>
            <person name="Makepeace B.L."/>
        </authorList>
    </citation>
    <scope>NUCLEOTIDE SEQUENCE [LARGE SCALE GENOMIC DNA]</scope>
    <source>
        <strain evidence="5">UoL-UT</strain>
    </source>
</reference>
<evidence type="ECO:0000313" key="6">
    <source>
        <dbReference type="Proteomes" id="UP000288716"/>
    </source>
</evidence>
<evidence type="ECO:0000256" key="2">
    <source>
        <dbReference type="ARBA" id="ARBA00022741"/>
    </source>
</evidence>
<comment type="similarity">
    <text evidence="1 4">Belongs to the AAA ATPase family.</text>
</comment>
<comment type="cofactor">
    <cofactor evidence="4">
        <name>Mg(2+)</name>
        <dbReference type="ChEBI" id="CHEBI:18420"/>
    </cofactor>
    <text evidence="4">Binds 1 Mg(2+) ion per subunit.</text>
</comment>
<dbReference type="EMBL" id="NCKV01021589">
    <property type="protein sequence ID" value="RWS19919.1"/>
    <property type="molecule type" value="Genomic_DNA"/>
</dbReference>
<evidence type="ECO:0000313" key="5">
    <source>
        <dbReference type="EMBL" id="RWS19919.1"/>
    </source>
</evidence>
<evidence type="ECO:0000256" key="1">
    <source>
        <dbReference type="ARBA" id="ARBA00006914"/>
    </source>
</evidence>
<dbReference type="SUPFAM" id="SSF50692">
    <property type="entry name" value="ADC-like"/>
    <property type="match status" value="1"/>
</dbReference>
<keyword evidence="4" id="KW-0479">Metal-binding</keyword>
<dbReference type="InterPro" id="IPR009010">
    <property type="entry name" value="Asp_de-COase-like_dom_sf"/>
</dbReference>
<dbReference type="InterPro" id="IPR029067">
    <property type="entry name" value="CDC48_domain_2-like_sf"/>
</dbReference>
<dbReference type="InterPro" id="IPR039812">
    <property type="entry name" value="Vesicle-fus_ATPase"/>
</dbReference>
<keyword evidence="4" id="KW-0813">Transport</keyword>
<keyword evidence="4" id="KW-0963">Cytoplasm</keyword>
<name>A0A443RXZ1_9ACAR</name>
<dbReference type="AlphaFoldDB" id="A0A443RXZ1"/>
<dbReference type="STRING" id="299467.A0A443RXZ1"/>
<dbReference type="PANTHER" id="PTHR23078:SF3">
    <property type="entry name" value="VESICLE-FUSING ATPASE"/>
    <property type="match status" value="1"/>
</dbReference>
<proteinExistence type="inferred from homology"/>
<dbReference type="VEuPathDB" id="VectorBase:LDEU012121"/>
<organism evidence="5 6">
    <name type="scientific">Leptotrombidium deliense</name>
    <dbReference type="NCBI Taxonomy" id="299467"/>
    <lineage>
        <taxon>Eukaryota</taxon>
        <taxon>Metazoa</taxon>
        <taxon>Ecdysozoa</taxon>
        <taxon>Arthropoda</taxon>
        <taxon>Chelicerata</taxon>
        <taxon>Arachnida</taxon>
        <taxon>Acari</taxon>
        <taxon>Acariformes</taxon>
        <taxon>Trombidiformes</taxon>
        <taxon>Prostigmata</taxon>
        <taxon>Anystina</taxon>
        <taxon>Parasitengona</taxon>
        <taxon>Trombiculoidea</taxon>
        <taxon>Trombiculidae</taxon>
        <taxon>Leptotrombidium</taxon>
    </lineage>
</organism>
<keyword evidence="6" id="KW-1185">Reference proteome</keyword>
<sequence length="196" mass="23077">MNVEKKLKIVRSPSLELSFTNCVIFNHSEFDKNIEFVNVEHKENKNYVFKCIFSDEVKFGEIGYNLPMRKWTECELDETVIVKPLKSKQLKNISTIKFDVGYLLQNRKYCEKFNEVDLSKQVLYCFNRHPFRVSQTIGMEFIKNKPLLKLTVRKIEFCDSVGARDFNKHVGIIDKNTKVQLQSTEQNCLKLYVDSD</sequence>
<dbReference type="PANTHER" id="PTHR23078">
    <property type="entry name" value="VESICULAR-FUSION PROTEIN NSF"/>
    <property type="match status" value="1"/>
</dbReference>
<accession>A0A443RXZ1</accession>
<dbReference type="GO" id="GO:0016887">
    <property type="term" value="F:ATP hydrolysis activity"/>
    <property type="evidence" value="ECO:0007669"/>
    <property type="project" value="InterPro"/>
</dbReference>
<gene>
    <name evidence="5" type="ORF">B4U80_12192</name>
</gene>
<evidence type="ECO:0000256" key="4">
    <source>
        <dbReference type="RuleBase" id="RU367045"/>
    </source>
</evidence>
<comment type="caution">
    <text evidence="5">The sequence shown here is derived from an EMBL/GenBank/DDBJ whole genome shotgun (WGS) entry which is preliminary data.</text>
</comment>
<dbReference type="SUPFAM" id="SSF54585">
    <property type="entry name" value="Cdc48 domain 2-like"/>
    <property type="match status" value="1"/>
</dbReference>
<dbReference type="GO" id="GO:0005795">
    <property type="term" value="C:Golgi stack"/>
    <property type="evidence" value="ECO:0007669"/>
    <property type="project" value="TreeGrafter"/>
</dbReference>
<keyword evidence="2 4" id="KW-0547">Nucleotide-binding</keyword>
<dbReference type="GO" id="GO:0035494">
    <property type="term" value="P:SNARE complex disassembly"/>
    <property type="evidence" value="ECO:0007669"/>
    <property type="project" value="InterPro"/>
</dbReference>
<comment type="function">
    <text evidence="4">Required for vesicle-mediated transport. Catalyzes the fusion of transport vesicles within the Golgi cisternae. Is also required for transport from the endoplasmic reticulum to the Golgi stack. Seems to function as a fusion protein required for the delivery of cargo proteins to all compartments of the Golgi stack independent of vesicle origin.</text>
</comment>